<feature type="region of interest" description="Disordered" evidence="4">
    <location>
        <begin position="204"/>
        <end position="224"/>
    </location>
</feature>
<dbReference type="GO" id="GO:0033617">
    <property type="term" value="P:mitochondrial respiratory chain complex IV assembly"/>
    <property type="evidence" value="ECO:0007669"/>
    <property type="project" value="InterPro"/>
</dbReference>
<keyword evidence="3" id="KW-0406">Ion transport</keyword>
<name>A0A9W7XSN7_9FUNG</name>
<dbReference type="Proteomes" id="UP001149813">
    <property type="component" value="Unassembled WGS sequence"/>
</dbReference>
<dbReference type="InterPro" id="IPR018625">
    <property type="entry name" value="Pet100"/>
</dbReference>
<keyword evidence="5" id="KW-0472">Membrane</keyword>
<sequence>MTLTSPGKHPMAEPLACIAVALLMIFVGLPTCNVLGRTLLLAAAPRDAAGMRMAVARVAMIPGVVRCAEHHVWCAAQDAAVVVALRVEVDRSADLPAQNALRSQITSVLESSGLKSWTVDLRPAAAPSSDLAEKKVIKFTFYVFMPMGFMVYFGGPGFYERYVADETYKFNAPPKIRVPTEPAEISKTLEALKEAREQRRLAREQYMKNMDSQSPGVAGAASTE</sequence>
<proteinExistence type="inferred from homology"/>
<evidence type="ECO:0000256" key="3">
    <source>
        <dbReference type="ARBA" id="ARBA00023065"/>
    </source>
</evidence>
<organism evidence="6 7">
    <name type="scientific">Coemansia erecta</name>
    <dbReference type="NCBI Taxonomy" id="147472"/>
    <lineage>
        <taxon>Eukaryota</taxon>
        <taxon>Fungi</taxon>
        <taxon>Fungi incertae sedis</taxon>
        <taxon>Zoopagomycota</taxon>
        <taxon>Kickxellomycotina</taxon>
        <taxon>Kickxellomycetes</taxon>
        <taxon>Kickxellales</taxon>
        <taxon>Kickxellaceae</taxon>
        <taxon>Coemansia</taxon>
    </lineage>
</organism>
<dbReference type="AlphaFoldDB" id="A0A9W7XSN7"/>
<dbReference type="Pfam" id="PF09803">
    <property type="entry name" value="Pet100"/>
    <property type="match status" value="1"/>
</dbReference>
<dbReference type="GO" id="GO:0005794">
    <property type="term" value="C:Golgi apparatus"/>
    <property type="evidence" value="ECO:0007669"/>
    <property type="project" value="TreeGrafter"/>
</dbReference>
<dbReference type="PANTHER" id="PTHR45755">
    <property type="match status" value="1"/>
</dbReference>
<keyword evidence="5" id="KW-0812">Transmembrane</keyword>
<evidence type="ECO:0000256" key="2">
    <source>
        <dbReference type="ARBA" id="ARBA00022448"/>
    </source>
</evidence>
<keyword evidence="2" id="KW-0813">Transport</keyword>
<evidence type="ECO:0000256" key="5">
    <source>
        <dbReference type="SAM" id="Phobius"/>
    </source>
</evidence>
<accession>A0A9W7XSN7</accession>
<feature type="transmembrane region" description="Helical" evidence="5">
    <location>
        <begin position="139"/>
        <end position="159"/>
    </location>
</feature>
<dbReference type="InterPro" id="IPR045316">
    <property type="entry name" value="Msc2-like"/>
</dbReference>
<protein>
    <submittedName>
        <fullName evidence="6">Uncharacterized protein</fullName>
    </submittedName>
</protein>
<evidence type="ECO:0000256" key="4">
    <source>
        <dbReference type="SAM" id="MobiDB-lite"/>
    </source>
</evidence>
<dbReference type="GO" id="GO:0006882">
    <property type="term" value="P:intracellular zinc ion homeostasis"/>
    <property type="evidence" value="ECO:0007669"/>
    <property type="project" value="InterPro"/>
</dbReference>
<gene>
    <name evidence="6" type="ORF">LPJ53_005322</name>
</gene>
<keyword evidence="7" id="KW-1185">Reference proteome</keyword>
<dbReference type="EMBL" id="JANBOJ010000310">
    <property type="protein sequence ID" value="KAJ1719986.1"/>
    <property type="molecule type" value="Genomic_DNA"/>
</dbReference>
<reference evidence="6" key="1">
    <citation type="submission" date="2022-07" db="EMBL/GenBank/DDBJ databases">
        <title>Phylogenomic reconstructions and comparative analyses of Kickxellomycotina fungi.</title>
        <authorList>
            <person name="Reynolds N.K."/>
            <person name="Stajich J.E."/>
            <person name="Barry K."/>
            <person name="Grigoriev I.V."/>
            <person name="Crous P."/>
            <person name="Smith M.E."/>
        </authorList>
    </citation>
    <scope>NUCLEOTIDE SEQUENCE</scope>
    <source>
        <strain evidence="6">NBRC 32514</strain>
    </source>
</reference>
<evidence type="ECO:0000313" key="6">
    <source>
        <dbReference type="EMBL" id="KAJ1719986.1"/>
    </source>
</evidence>
<keyword evidence="5" id="KW-1133">Transmembrane helix</keyword>
<evidence type="ECO:0000313" key="7">
    <source>
        <dbReference type="Proteomes" id="UP001149813"/>
    </source>
</evidence>
<comment type="caution">
    <text evidence="6">The sequence shown here is derived from an EMBL/GenBank/DDBJ whole genome shotgun (WGS) entry which is preliminary data.</text>
</comment>
<dbReference type="GO" id="GO:0005739">
    <property type="term" value="C:mitochondrion"/>
    <property type="evidence" value="ECO:0007669"/>
    <property type="project" value="InterPro"/>
</dbReference>
<feature type="transmembrane region" description="Helical" evidence="5">
    <location>
        <begin position="12"/>
        <end position="36"/>
    </location>
</feature>
<dbReference type="OrthoDB" id="18175at2759"/>
<dbReference type="PANTHER" id="PTHR45755:SF4">
    <property type="entry name" value="ZINC TRANSPORTER 7"/>
    <property type="match status" value="1"/>
</dbReference>
<comment type="similarity">
    <text evidence="1">Belongs to the cation diffusion facilitator (CDF) transporter (TC 2.A.4) family. SLC30A subfamily.</text>
</comment>
<evidence type="ECO:0000256" key="1">
    <source>
        <dbReference type="ARBA" id="ARBA00008873"/>
    </source>
</evidence>
<dbReference type="GO" id="GO:0005385">
    <property type="term" value="F:zinc ion transmembrane transporter activity"/>
    <property type="evidence" value="ECO:0007669"/>
    <property type="project" value="InterPro"/>
</dbReference>